<evidence type="ECO:0000313" key="2">
    <source>
        <dbReference type="Proteomes" id="UP000515158"/>
    </source>
</evidence>
<dbReference type="OrthoDB" id="3219396at2759"/>
<organism evidence="3">
    <name type="scientific">Thrips palmi</name>
    <name type="common">Melon thrips</name>
    <dbReference type="NCBI Taxonomy" id="161013"/>
    <lineage>
        <taxon>Eukaryota</taxon>
        <taxon>Metazoa</taxon>
        <taxon>Ecdysozoa</taxon>
        <taxon>Arthropoda</taxon>
        <taxon>Hexapoda</taxon>
        <taxon>Insecta</taxon>
        <taxon>Pterygota</taxon>
        <taxon>Neoptera</taxon>
        <taxon>Paraneoptera</taxon>
        <taxon>Thysanoptera</taxon>
        <taxon>Terebrantia</taxon>
        <taxon>Thripoidea</taxon>
        <taxon>Thripidae</taxon>
        <taxon>Thrips</taxon>
    </lineage>
</organism>
<dbReference type="AlphaFoldDB" id="A0A6P8YPP5"/>
<feature type="region of interest" description="Disordered" evidence="1">
    <location>
        <begin position="1"/>
        <end position="82"/>
    </location>
</feature>
<dbReference type="InterPro" id="IPR036047">
    <property type="entry name" value="F-box-like_dom_sf"/>
</dbReference>
<evidence type="ECO:0000256" key="1">
    <source>
        <dbReference type="SAM" id="MobiDB-lite"/>
    </source>
</evidence>
<dbReference type="Proteomes" id="UP000515158">
    <property type="component" value="Unplaced"/>
</dbReference>
<dbReference type="KEGG" id="tpal:117642229"/>
<dbReference type="GeneID" id="117642229"/>
<name>A0A6P8YPP5_THRPL</name>
<evidence type="ECO:0000313" key="3">
    <source>
        <dbReference type="RefSeq" id="XP_034236077.1"/>
    </source>
</evidence>
<dbReference type="InParanoid" id="A0A6P8YPP5"/>
<feature type="compositionally biased region" description="Low complexity" evidence="1">
    <location>
        <begin position="1"/>
        <end position="27"/>
    </location>
</feature>
<accession>A0A6P8YPP5</accession>
<dbReference type="RefSeq" id="XP_034236077.1">
    <property type="nucleotide sequence ID" value="XM_034380186.1"/>
</dbReference>
<sequence length="286" mass="30998">MDGPSSSGSGRPSQEDVVLLSDSSSDAPPRRKRGRRGATEDPDFEAPSSSAGPKRRRTPKKGTGGAKATTGKPKSRSSEVDVAAGELPTGWSALPHPVLLKTFSLMANEDVISAGQCGSRLWRAAAKDRSVWRGRRLSYDLPAARNPRGDWHAGARQFARTIRFAPCLEHVSCAKSLRPAAKKAIATQSACEVRSAELNGQLKWTAKYILRQKDTLRDLTLLNPTVDALQTALALPRLSGLAVSYERDETQEKYQSRRSRGASPQPYCVPAVPKNTKGTLQKLVRG</sequence>
<gene>
    <name evidence="3" type="primary">LOC117642229</name>
</gene>
<dbReference type="SUPFAM" id="SSF81383">
    <property type="entry name" value="F-box domain"/>
    <property type="match status" value="1"/>
</dbReference>
<proteinExistence type="predicted"/>
<protein>
    <submittedName>
        <fullName evidence="3">Uncharacterized protein LOC117642229</fullName>
    </submittedName>
</protein>
<dbReference type="Gene3D" id="1.20.1280.50">
    <property type="match status" value="1"/>
</dbReference>
<keyword evidence="2" id="KW-1185">Reference proteome</keyword>
<reference evidence="3" key="1">
    <citation type="submission" date="2025-08" db="UniProtKB">
        <authorList>
            <consortium name="RefSeq"/>
        </authorList>
    </citation>
    <scope>IDENTIFICATION</scope>
    <source>
        <tissue evidence="3">Total insect</tissue>
    </source>
</reference>